<dbReference type="Proteomes" id="UP000321104">
    <property type="component" value="Unassembled WGS sequence"/>
</dbReference>
<evidence type="ECO:0000256" key="7">
    <source>
        <dbReference type="ARBA" id="ARBA00033135"/>
    </source>
</evidence>
<dbReference type="EMBL" id="BJXQ01000016">
    <property type="protein sequence ID" value="GEN04314.1"/>
    <property type="molecule type" value="Genomic_DNA"/>
</dbReference>
<keyword evidence="3" id="KW-0678">Repressor</keyword>
<proteinExistence type="inferred from homology"/>
<keyword evidence="4" id="KW-0805">Transcription regulation</keyword>
<accession>A0A6N3T8G3</accession>
<keyword evidence="5" id="KW-0804">Transcription</keyword>
<dbReference type="EMBL" id="BAMW01000092">
    <property type="protein sequence ID" value="GAN64671.1"/>
    <property type="molecule type" value="Genomic_DNA"/>
</dbReference>
<keyword evidence="10" id="KW-1185">Reference proteome</keyword>
<evidence type="ECO:0000256" key="1">
    <source>
        <dbReference type="ARBA" id="ARBA00005230"/>
    </source>
</evidence>
<evidence type="ECO:0000256" key="3">
    <source>
        <dbReference type="ARBA" id="ARBA00022491"/>
    </source>
</evidence>
<dbReference type="RefSeq" id="WP_048848452.1">
    <property type="nucleotide sequence ID" value="NZ_BAMW01000092.1"/>
</dbReference>
<reference evidence="9 11" key="2">
    <citation type="submission" date="2019-07" db="EMBL/GenBank/DDBJ databases">
        <title>Whole genome shotgun sequence of Acetobacter indonesiensis NBRC 16471.</title>
        <authorList>
            <person name="Hosoyama A."/>
            <person name="Uohara A."/>
            <person name="Ohji S."/>
            <person name="Ichikawa N."/>
        </authorList>
    </citation>
    <scope>NUCLEOTIDE SEQUENCE [LARGE SCALE GENOMIC DNA]</scope>
    <source>
        <strain evidence="9 11">NBRC 16471</strain>
    </source>
</reference>
<dbReference type="Proteomes" id="UP000032673">
    <property type="component" value="Unassembled WGS sequence"/>
</dbReference>
<comment type="similarity">
    <text evidence="1">Belongs to the CcdB toxin family.</text>
</comment>
<dbReference type="GO" id="GO:0008657">
    <property type="term" value="F:DNA topoisomerase type II (double strand cut, ATP-hydrolyzing) inhibitor activity"/>
    <property type="evidence" value="ECO:0007669"/>
    <property type="project" value="InterPro"/>
</dbReference>
<organism evidence="9 11">
    <name type="scientific">Acetobacter indonesiensis</name>
    <dbReference type="NCBI Taxonomy" id="104101"/>
    <lineage>
        <taxon>Bacteria</taxon>
        <taxon>Pseudomonadati</taxon>
        <taxon>Pseudomonadota</taxon>
        <taxon>Alphaproteobacteria</taxon>
        <taxon>Acetobacterales</taxon>
        <taxon>Acetobacteraceae</taxon>
        <taxon>Acetobacter</taxon>
    </lineage>
</organism>
<dbReference type="InterPro" id="IPR002712">
    <property type="entry name" value="CcdB"/>
</dbReference>
<evidence type="ECO:0000256" key="2">
    <source>
        <dbReference type="ARBA" id="ARBA00015075"/>
    </source>
</evidence>
<dbReference type="SUPFAM" id="SSF50118">
    <property type="entry name" value="Cell growth inhibitor/plasmid maintenance toxic component"/>
    <property type="match status" value="1"/>
</dbReference>
<evidence type="ECO:0000313" key="8">
    <source>
        <dbReference type="EMBL" id="GAN64671.1"/>
    </source>
</evidence>
<reference evidence="8 10" key="1">
    <citation type="submission" date="2012-11" db="EMBL/GenBank/DDBJ databases">
        <title>Whole genome sequence of Acetobacter indonesiensis 5H-1.</title>
        <authorList>
            <person name="Azuma Y."/>
            <person name="Higashiura N."/>
            <person name="Hirakawa H."/>
            <person name="Matsushita K."/>
        </authorList>
    </citation>
    <scope>NUCLEOTIDE SEQUENCE [LARGE SCALE GENOMIC DNA]</scope>
    <source>
        <strain evidence="8 10">5H-1</strain>
    </source>
</reference>
<name>A0A6N3T8G3_9PROT</name>
<dbReference type="GO" id="GO:0006276">
    <property type="term" value="P:plasmid maintenance"/>
    <property type="evidence" value="ECO:0007669"/>
    <property type="project" value="InterPro"/>
</dbReference>
<evidence type="ECO:0000256" key="4">
    <source>
        <dbReference type="ARBA" id="ARBA00023015"/>
    </source>
</evidence>
<protein>
    <recommendedName>
        <fullName evidence="2">Toxin CcdB</fullName>
    </recommendedName>
    <alternativeName>
        <fullName evidence="7">Cytotoxic protein CcdB</fullName>
    </alternativeName>
    <alternativeName>
        <fullName evidence="6">Protein LetD</fullName>
    </alternativeName>
</protein>
<evidence type="ECO:0000256" key="6">
    <source>
        <dbReference type="ARBA" id="ARBA00029628"/>
    </source>
</evidence>
<dbReference type="Gene3D" id="2.30.30.110">
    <property type="match status" value="1"/>
</dbReference>
<dbReference type="Pfam" id="PF01845">
    <property type="entry name" value="CcdB"/>
    <property type="match status" value="1"/>
</dbReference>
<comment type="caution">
    <text evidence="9">The sequence shown here is derived from an EMBL/GenBank/DDBJ whole genome shotgun (WGS) entry which is preliminary data.</text>
</comment>
<evidence type="ECO:0000313" key="9">
    <source>
        <dbReference type="EMBL" id="GEN04314.1"/>
    </source>
</evidence>
<evidence type="ECO:0000256" key="5">
    <source>
        <dbReference type="ARBA" id="ARBA00023163"/>
    </source>
</evidence>
<dbReference type="AlphaFoldDB" id="A0A6N3T8G3"/>
<dbReference type="InterPro" id="IPR011067">
    <property type="entry name" value="Plasmid_toxin/cell-grow_inhib"/>
</dbReference>
<evidence type="ECO:0000313" key="11">
    <source>
        <dbReference type="Proteomes" id="UP000321104"/>
    </source>
</evidence>
<sequence length="103" mass="11451">MPQFTIYRNPGRNRDIPFVVQIQSSRLDRSVGRVVMPLVRRSGSAPPDHPLTPYLEVEGEEVFANPFDLATLPATRLGPAVGVLAERDQDTIIRALDELISRA</sequence>
<evidence type="ECO:0000313" key="10">
    <source>
        <dbReference type="Proteomes" id="UP000032673"/>
    </source>
</evidence>
<gene>
    <name evidence="8" type="ORF">Abin_095_044</name>
    <name evidence="9" type="ORF">AIN02nite_23390</name>
</gene>